<organism evidence="2 3">
    <name type="scientific">Nocardioides taihuensis</name>
    <dbReference type="NCBI Taxonomy" id="1835606"/>
    <lineage>
        <taxon>Bacteria</taxon>
        <taxon>Bacillati</taxon>
        <taxon>Actinomycetota</taxon>
        <taxon>Actinomycetes</taxon>
        <taxon>Propionibacteriales</taxon>
        <taxon>Nocardioidaceae</taxon>
        <taxon>Nocardioides</taxon>
    </lineage>
</organism>
<dbReference type="Proteomes" id="UP001596087">
    <property type="component" value="Unassembled WGS sequence"/>
</dbReference>
<dbReference type="Gene3D" id="2.160.20.120">
    <property type="match status" value="1"/>
</dbReference>
<dbReference type="PANTHER" id="PTHR34094:SF1">
    <property type="entry name" value="PROTEIN FAM185A"/>
    <property type="match status" value="1"/>
</dbReference>
<reference evidence="3" key="1">
    <citation type="journal article" date="2019" name="Int. J. Syst. Evol. Microbiol.">
        <title>The Global Catalogue of Microorganisms (GCM) 10K type strain sequencing project: providing services to taxonomists for standard genome sequencing and annotation.</title>
        <authorList>
            <consortium name="The Broad Institute Genomics Platform"/>
            <consortium name="The Broad Institute Genome Sequencing Center for Infectious Disease"/>
            <person name="Wu L."/>
            <person name="Ma J."/>
        </authorList>
    </citation>
    <scope>NUCLEOTIDE SEQUENCE [LARGE SCALE GENOMIC DNA]</scope>
    <source>
        <strain evidence="3">DFY41</strain>
    </source>
</reference>
<accession>A0ABW0BN73</accession>
<dbReference type="RefSeq" id="WP_378591533.1">
    <property type="nucleotide sequence ID" value="NZ_JBHSKD010000019.1"/>
</dbReference>
<comment type="caution">
    <text evidence="2">The sequence shown here is derived from an EMBL/GenBank/DDBJ whole genome shotgun (WGS) entry which is preliminary data.</text>
</comment>
<dbReference type="Pfam" id="PF13349">
    <property type="entry name" value="DUF4097"/>
    <property type="match status" value="1"/>
</dbReference>
<evidence type="ECO:0000313" key="3">
    <source>
        <dbReference type="Proteomes" id="UP001596087"/>
    </source>
</evidence>
<evidence type="ECO:0000259" key="1">
    <source>
        <dbReference type="Pfam" id="PF13349"/>
    </source>
</evidence>
<dbReference type="PANTHER" id="PTHR34094">
    <property type="match status" value="1"/>
</dbReference>
<name>A0ABW0BN73_9ACTN</name>
<feature type="domain" description="DUF4097" evidence="1">
    <location>
        <begin position="14"/>
        <end position="186"/>
    </location>
</feature>
<dbReference type="EMBL" id="JBHSKD010000019">
    <property type="protein sequence ID" value="MFC5178031.1"/>
    <property type="molecule type" value="Genomic_DNA"/>
</dbReference>
<keyword evidence="3" id="KW-1185">Reference proteome</keyword>
<protein>
    <submittedName>
        <fullName evidence="2">DUF4097 domain-containing protein</fullName>
    </submittedName>
</protein>
<sequence>MPDYRFETHEPVHLYVEVGRGTVEVHAEDTTETLVEISGRDADDVVVEQSGRQVSVVAPRQRGLFGGDKELDVRVRLPLGSELAIKTGSADVTVEGTVGPSKIRTGSGDLRMDDVTGPLLFETGSGDLVVDVVSGELRAKSGSGDITIRRTAAAVAVSTGSGDVHLGSCEGPTHAKTGSGDIRVTAATGDLSLVTGSGDLVVGSATRGRLTFQGASGDVRVGIPAGTPVWTDISTVSGSLRSDLQGVGQPEDGADHVELRATTVSGDVVLSQV</sequence>
<dbReference type="InterPro" id="IPR025164">
    <property type="entry name" value="Toastrack_DUF4097"/>
</dbReference>
<evidence type="ECO:0000313" key="2">
    <source>
        <dbReference type="EMBL" id="MFC5178031.1"/>
    </source>
</evidence>
<gene>
    <name evidence="2" type="ORF">ACFPGP_15220</name>
</gene>
<proteinExistence type="predicted"/>